<dbReference type="InterPro" id="IPR009057">
    <property type="entry name" value="Homeodomain-like_sf"/>
</dbReference>
<dbReference type="InterPro" id="IPR050109">
    <property type="entry name" value="HTH-type_TetR-like_transc_reg"/>
</dbReference>
<reference evidence="6" key="1">
    <citation type="submission" date="2024-06" db="EMBL/GenBank/DDBJ databases">
        <title>The genome sequences of Kitasatospora sp. strain HUAS MG31.</title>
        <authorList>
            <person name="Mo P."/>
        </authorList>
    </citation>
    <scope>NUCLEOTIDE SEQUENCE</scope>
    <source>
        <strain evidence="6">HUAS MG31</strain>
    </source>
</reference>
<evidence type="ECO:0000256" key="4">
    <source>
        <dbReference type="PROSITE-ProRule" id="PRU00335"/>
    </source>
</evidence>
<keyword evidence="2 4" id="KW-0238">DNA-binding</keyword>
<dbReference type="InterPro" id="IPR001647">
    <property type="entry name" value="HTH_TetR"/>
</dbReference>
<feature type="domain" description="HTH tetR-type" evidence="5">
    <location>
        <begin position="9"/>
        <end position="69"/>
    </location>
</feature>
<evidence type="ECO:0000313" key="6">
    <source>
        <dbReference type="EMBL" id="XCM77826.1"/>
    </source>
</evidence>
<dbReference type="PROSITE" id="PS50977">
    <property type="entry name" value="HTH_TETR_2"/>
    <property type="match status" value="1"/>
</dbReference>
<gene>
    <name evidence="6" type="ORF">ABWK59_02195</name>
</gene>
<dbReference type="PANTHER" id="PTHR30055">
    <property type="entry name" value="HTH-TYPE TRANSCRIPTIONAL REGULATOR RUTR"/>
    <property type="match status" value="1"/>
</dbReference>
<organism evidence="6">
    <name type="scientific">Kitasatospora camelliae</name>
    <dbReference type="NCBI Taxonomy" id="3156397"/>
    <lineage>
        <taxon>Bacteria</taxon>
        <taxon>Bacillati</taxon>
        <taxon>Actinomycetota</taxon>
        <taxon>Actinomycetes</taxon>
        <taxon>Kitasatosporales</taxon>
        <taxon>Streptomycetaceae</taxon>
        <taxon>Kitasatospora</taxon>
    </lineage>
</organism>
<dbReference type="Gene3D" id="1.10.357.10">
    <property type="entry name" value="Tetracycline Repressor, domain 2"/>
    <property type="match status" value="1"/>
</dbReference>
<dbReference type="KEGG" id="kcm:ABWK59_02195"/>
<accession>A0AAU8JNL9</accession>
<evidence type="ECO:0000259" key="5">
    <source>
        <dbReference type="PROSITE" id="PS50977"/>
    </source>
</evidence>
<dbReference type="Gene3D" id="1.10.10.60">
    <property type="entry name" value="Homeodomain-like"/>
    <property type="match status" value="1"/>
</dbReference>
<evidence type="ECO:0000256" key="2">
    <source>
        <dbReference type="ARBA" id="ARBA00023125"/>
    </source>
</evidence>
<dbReference type="PANTHER" id="PTHR30055:SF234">
    <property type="entry name" value="HTH-TYPE TRANSCRIPTIONAL REGULATOR BETI"/>
    <property type="match status" value="1"/>
</dbReference>
<dbReference type="RefSeq" id="WP_354637535.1">
    <property type="nucleotide sequence ID" value="NZ_CP159872.1"/>
</dbReference>
<name>A0AAU8JNL9_9ACTN</name>
<dbReference type="GO" id="GO:0000976">
    <property type="term" value="F:transcription cis-regulatory region binding"/>
    <property type="evidence" value="ECO:0007669"/>
    <property type="project" value="TreeGrafter"/>
</dbReference>
<evidence type="ECO:0000256" key="1">
    <source>
        <dbReference type="ARBA" id="ARBA00023015"/>
    </source>
</evidence>
<proteinExistence type="predicted"/>
<dbReference type="PRINTS" id="PR00455">
    <property type="entry name" value="HTHTETR"/>
</dbReference>
<dbReference type="EMBL" id="CP159872">
    <property type="protein sequence ID" value="XCM77826.1"/>
    <property type="molecule type" value="Genomic_DNA"/>
</dbReference>
<sequence>MGLREIKKQQTRTAIADAALGLFLEHGFDPVTVAEVARRACVSTNTVFNYFPTKEDLFFDRQAEAEAHLAGVVRDRPSGACPVAAVRDDLLTALRQDHPMLGLQPGARAFWQVILDSPALRARERVIGERAEAALAAALTDRPPLADGPFPTLLAGAVAGTHRAALGELRRRIMTGEPPAHARDTIAAAATRAFGLLCTGLHPDTGHPCRTTTHPGQP</sequence>
<dbReference type="Pfam" id="PF00440">
    <property type="entry name" value="TetR_N"/>
    <property type="match status" value="1"/>
</dbReference>
<protein>
    <submittedName>
        <fullName evidence="6">TetR/AcrR family transcriptional regulator</fullName>
    </submittedName>
</protein>
<evidence type="ECO:0000256" key="3">
    <source>
        <dbReference type="ARBA" id="ARBA00023163"/>
    </source>
</evidence>
<keyword evidence="1" id="KW-0805">Transcription regulation</keyword>
<dbReference type="GO" id="GO:0003700">
    <property type="term" value="F:DNA-binding transcription factor activity"/>
    <property type="evidence" value="ECO:0007669"/>
    <property type="project" value="TreeGrafter"/>
</dbReference>
<dbReference type="SUPFAM" id="SSF46689">
    <property type="entry name" value="Homeodomain-like"/>
    <property type="match status" value="1"/>
</dbReference>
<dbReference type="AlphaFoldDB" id="A0AAU8JNL9"/>
<feature type="DNA-binding region" description="H-T-H motif" evidence="4">
    <location>
        <begin position="32"/>
        <end position="51"/>
    </location>
</feature>
<keyword evidence="3" id="KW-0804">Transcription</keyword>